<dbReference type="RefSeq" id="WP_332087781.1">
    <property type="nucleotide sequence ID" value="NZ_JARBCY010000056.1"/>
</dbReference>
<protein>
    <recommendedName>
        <fullName evidence="3">cysteine desulfurase</fullName>
        <ecNumber evidence="3">2.8.1.7</ecNumber>
    </recommendedName>
</protein>
<dbReference type="InterPro" id="IPR016454">
    <property type="entry name" value="Cysteine_dSase"/>
</dbReference>
<dbReference type="Gene3D" id="3.40.640.10">
    <property type="entry name" value="Type I PLP-dependent aspartate aminotransferase-like (Major domain)"/>
    <property type="match status" value="1"/>
</dbReference>
<evidence type="ECO:0000256" key="10">
    <source>
        <dbReference type="RuleBase" id="RU004504"/>
    </source>
</evidence>
<dbReference type="Gene3D" id="3.90.1150.10">
    <property type="entry name" value="Aspartate Aminotransferase, domain 1"/>
    <property type="match status" value="1"/>
</dbReference>
<dbReference type="Proteomes" id="UP001328425">
    <property type="component" value="Unassembled WGS sequence"/>
</dbReference>
<evidence type="ECO:0000256" key="5">
    <source>
        <dbReference type="ARBA" id="ARBA00022723"/>
    </source>
</evidence>
<evidence type="ECO:0000256" key="1">
    <source>
        <dbReference type="ARBA" id="ARBA00001933"/>
    </source>
</evidence>
<dbReference type="EC" id="2.8.1.7" evidence="3"/>
<dbReference type="PIRSF" id="PIRSF005572">
    <property type="entry name" value="NifS"/>
    <property type="match status" value="1"/>
</dbReference>
<dbReference type="InterPro" id="IPR020578">
    <property type="entry name" value="Aminotrans_V_PyrdxlP_BS"/>
</dbReference>
<evidence type="ECO:0000256" key="2">
    <source>
        <dbReference type="ARBA" id="ARBA00006490"/>
    </source>
</evidence>
<comment type="caution">
    <text evidence="12">The sequence shown here is derived from an EMBL/GenBank/DDBJ whole genome shotgun (WGS) entry which is preliminary data.</text>
</comment>
<dbReference type="PANTHER" id="PTHR11601:SF34">
    <property type="entry name" value="CYSTEINE DESULFURASE"/>
    <property type="match status" value="1"/>
</dbReference>
<keyword evidence="8" id="KW-0411">Iron-sulfur</keyword>
<dbReference type="PANTHER" id="PTHR11601">
    <property type="entry name" value="CYSTEINE DESULFURYLASE FAMILY MEMBER"/>
    <property type="match status" value="1"/>
</dbReference>
<dbReference type="PROSITE" id="PS00595">
    <property type="entry name" value="AA_TRANSFER_CLASS_5"/>
    <property type="match status" value="1"/>
</dbReference>
<name>A0ABU7XBY3_9FIRM</name>
<accession>A0ABU7XBY3</accession>
<evidence type="ECO:0000313" key="12">
    <source>
        <dbReference type="EMBL" id="MEF3318790.1"/>
    </source>
</evidence>
<evidence type="ECO:0000256" key="4">
    <source>
        <dbReference type="ARBA" id="ARBA00022679"/>
    </source>
</evidence>
<gene>
    <name evidence="12" type="ORF">PV361_08760</name>
</gene>
<evidence type="ECO:0000256" key="9">
    <source>
        <dbReference type="ARBA" id="ARBA00050776"/>
    </source>
</evidence>
<evidence type="ECO:0000256" key="3">
    <source>
        <dbReference type="ARBA" id="ARBA00012239"/>
    </source>
</evidence>
<proteinExistence type="inferred from homology"/>
<evidence type="ECO:0000259" key="11">
    <source>
        <dbReference type="Pfam" id="PF00266"/>
    </source>
</evidence>
<evidence type="ECO:0000256" key="7">
    <source>
        <dbReference type="ARBA" id="ARBA00023004"/>
    </source>
</evidence>
<comment type="similarity">
    <text evidence="2">Belongs to the class-V pyridoxal-phosphate-dependent aminotransferase family. NifS/IscS subfamily.</text>
</comment>
<reference evidence="12 13" key="1">
    <citation type="submission" date="2022-11" db="EMBL/GenBank/DDBJ databases">
        <title>The First Case of Preauricular Fistular Abscess Caused by Peptoniphilus grossensis.</title>
        <authorList>
            <person name="Byun J.-H."/>
        </authorList>
    </citation>
    <scope>NUCLEOTIDE SEQUENCE [LARGE SCALE GENOMIC DNA]</scope>
    <source>
        <strain evidence="12 13">GYB008</strain>
    </source>
</reference>
<dbReference type="Pfam" id="PF00266">
    <property type="entry name" value="Aminotran_5"/>
    <property type="match status" value="1"/>
</dbReference>
<keyword evidence="4" id="KW-0808">Transferase</keyword>
<keyword evidence="5" id="KW-0479">Metal-binding</keyword>
<dbReference type="InterPro" id="IPR015424">
    <property type="entry name" value="PyrdxlP-dep_Trfase"/>
</dbReference>
<organism evidence="12 13">
    <name type="scientific">Peptoniphilus grossensis</name>
    <dbReference type="NCBI Taxonomy" id="1465756"/>
    <lineage>
        <taxon>Bacteria</taxon>
        <taxon>Bacillati</taxon>
        <taxon>Bacillota</taxon>
        <taxon>Tissierellia</taxon>
        <taxon>Tissierellales</taxon>
        <taxon>Peptoniphilaceae</taxon>
        <taxon>Peptoniphilus</taxon>
    </lineage>
</organism>
<comment type="catalytic activity">
    <reaction evidence="9">
        <text>(sulfur carrier)-H + L-cysteine = (sulfur carrier)-SH + L-alanine</text>
        <dbReference type="Rhea" id="RHEA:43892"/>
        <dbReference type="Rhea" id="RHEA-COMP:14737"/>
        <dbReference type="Rhea" id="RHEA-COMP:14739"/>
        <dbReference type="ChEBI" id="CHEBI:29917"/>
        <dbReference type="ChEBI" id="CHEBI:35235"/>
        <dbReference type="ChEBI" id="CHEBI:57972"/>
        <dbReference type="ChEBI" id="CHEBI:64428"/>
        <dbReference type="EC" id="2.8.1.7"/>
    </reaction>
</comment>
<dbReference type="SUPFAM" id="SSF53383">
    <property type="entry name" value="PLP-dependent transferases"/>
    <property type="match status" value="1"/>
</dbReference>
<dbReference type="InterPro" id="IPR015422">
    <property type="entry name" value="PyrdxlP-dep_Trfase_small"/>
</dbReference>
<keyword evidence="6" id="KW-0663">Pyridoxal phosphate</keyword>
<feature type="domain" description="Aminotransferase class V" evidence="11">
    <location>
        <begin position="2"/>
        <end position="360"/>
    </location>
</feature>
<evidence type="ECO:0000256" key="8">
    <source>
        <dbReference type="ARBA" id="ARBA00023014"/>
    </source>
</evidence>
<evidence type="ECO:0000313" key="13">
    <source>
        <dbReference type="Proteomes" id="UP001328425"/>
    </source>
</evidence>
<sequence>MIYMDNAATTKVTDSVLNAMLPYLRENYGNASAIYSLGQKSRAAIENSRIKIAEILKTKPSEIYFTSSGTESDNWVIKESLNPREKHHIISSRIEHPAILNSLKAVKSLGSDYSLISVDQEGFVNLDELSEKIRDNTKLISIMFANNEIGTIEPIEEISKIAGEKNILLHTDAVQAMGNVKFNLRDLDVDMLSISGHKLGAPKGIGILYIKEGTEISPFINGGEQERGMRASTENVASIVGIGRALEDAYANIDANIEYTRDLRDYTIEKLLNIDGIILNGPREKRLPGNINITLKDTKPQTMVQYLDMYDICVSSGSACAAGSINPSHVLRAIGRSEEDSLSMLRISLNHNNTREECDYVVEKISQGMKKFKNR</sequence>
<keyword evidence="7" id="KW-0408">Iron</keyword>
<dbReference type="InterPro" id="IPR000192">
    <property type="entry name" value="Aminotrans_V_dom"/>
</dbReference>
<comment type="cofactor">
    <cofactor evidence="1 10">
        <name>pyridoxal 5'-phosphate</name>
        <dbReference type="ChEBI" id="CHEBI:597326"/>
    </cofactor>
</comment>
<dbReference type="EMBL" id="JARBCY010000056">
    <property type="protein sequence ID" value="MEF3318790.1"/>
    <property type="molecule type" value="Genomic_DNA"/>
</dbReference>
<dbReference type="InterPro" id="IPR015421">
    <property type="entry name" value="PyrdxlP-dep_Trfase_major"/>
</dbReference>
<evidence type="ECO:0000256" key="6">
    <source>
        <dbReference type="ARBA" id="ARBA00022898"/>
    </source>
</evidence>
<dbReference type="Gene3D" id="1.10.260.50">
    <property type="match status" value="1"/>
</dbReference>
<keyword evidence="13" id="KW-1185">Reference proteome</keyword>